<evidence type="ECO:0000313" key="2">
    <source>
        <dbReference type="EMBL" id="EMZ27920.1"/>
    </source>
</evidence>
<feature type="transmembrane region" description="Helical" evidence="1">
    <location>
        <begin position="31"/>
        <end position="50"/>
    </location>
</feature>
<protein>
    <submittedName>
        <fullName evidence="2">Uncharacterized protein</fullName>
    </submittedName>
</protein>
<reference evidence="2 3" key="1">
    <citation type="journal article" date="2014" name="Genome Announc.">
        <title>Draft genome sequences of the altered schaedler flora, a defined bacterial community from gnotobiotic mice.</title>
        <authorList>
            <person name="Wannemuehler M.J."/>
            <person name="Overstreet A.M."/>
            <person name="Ward D.V."/>
            <person name="Phillips G.J."/>
        </authorList>
    </citation>
    <scope>NUCLEOTIDE SEQUENCE [LARGE SCALE GENOMIC DNA]</scope>
    <source>
        <strain evidence="2 3">ASF492</strain>
    </source>
</reference>
<keyword evidence="1" id="KW-1133">Transmembrane helix</keyword>
<dbReference type="HOGENOM" id="CLU_3007521_0_0_9"/>
<dbReference type="PATRIC" id="fig|1235802.3.peg.2192"/>
<sequence>MKAIVSCFLCMLAAEAGMLIGFTVGASLEEILVWMLALFAACLLYLHMVGRKGSGR</sequence>
<accession>N2AP99</accession>
<comment type="caution">
    <text evidence="2">The sequence shown here is derived from an EMBL/GenBank/DDBJ whole genome shotgun (WGS) entry which is preliminary data.</text>
</comment>
<name>N2AP99_9FIRM</name>
<keyword evidence="3" id="KW-1185">Reference proteome</keyword>
<proteinExistence type="predicted"/>
<keyword evidence="1" id="KW-0812">Transmembrane</keyword>
<organism evidence="2 3">
    <name type="scientific">Eubacterium plexicaudatum ASF492</name>
    <dbReference type="NCBI Taxonomy" id="1235802"/>
    <lineage>
        <taxon>Bacteria</taxon>
        <taxon>Bacillati</taxon>
        <taxon>Bacillota</taxon>
        <taxon>Clostridia</taxon>
        <taxon>Eubacteriales</taxon>
        <taxon>Eubacteriaceae</taxon>
        <taxon>Eubacterium</taxon>
    </lineage>
</organism>
<dbReference type="EMBL" id="AQFT01000066">
    <property type="protein sequence ID" value="EMZ27920.1"/>
    <property type="molecule type" value="Genomic_DNA"/>
</dbReference>
<dbReference type="STRING" id="1235802.C823_02061"/>
<evidence type="ECO:0000313" key="3">
    <source>
        <dbReference type="Proteomes" id="UP000012589"/>
    </source>
</evidence>
<keyword evidence="1" id="KW-0472">Membrane</keyword>
<gene>
    <name evidence="2" type="ORF">C823_02061</name>
</gene>
<dbReference type="AlphaFoldDB" id="N2AP99"/>
<evidence type="ECO:0000256" key="1">
    <source>
        <dbReference type="SAM" id="Phobius"/>
    </source>
</evidence>
<dbReference type="Proteomes" id="UP000012589">
    <property type="component" value="Unassembled WGS sequence"/>
</dbReference>